<evidence type="ECO:0000313" key="10">
    <source>
        <dbReference type="EMBL" id="GAA1935383.1"/>
    </source>
</evidence>
<keyword evidence="6 7" id="KW-0472">Membrane</keyword>
<dbReference type="Gene3D" id="1.10.3720.10">
    <property type="entry name" value="MetI-like"/>
    <property type="match status" value="1"/>
</dbReference>
<feature type="region of interest" description="Disordered" evidence="8">
    <location>
        <begin position="1"/>
        <end position="32"/>
    </location>
</feature>
<organism evidence="10 11">
    <name type="scientific">Microbacterium aoyamense</name>
    <dbReference type="NCBI Taxonomy" id="344166"/>
    <lineage>
        <taxon>Bacteria</taxon>
        <taxon>Bacillati</taxon>
        <taxon>Actinomycetota</taxon>
        <taxon>Actinomycetes</taxon>
        <taxon>Micrococcales</taxon>
        <taxon>Microbacteriaceae</taxon>
        <taxon>Microbacterium</taxon>
    </lineage>
</organism>
<feature type="transmembrane region" description="Helical" evidence="7">
    <location>
        <begin position="251"/>
        <end position="273"/>
    </location>
</feature>
<evidence type="ECO:0000259" key="9">
    <source>
        <dbReference type="PROSITE" id="PS50928"/>
    </source>
</evidence>
<sequence>MIDMPTPVVDEDNNTRTITTGGKRSKRPTEGDRRKPHVLVTIIMAIIAIAWLFPLLGLLITSFRTKAAADATGWWTVFTDPLGAGFTLDGFSSAWEALDVGTTFWNSLAVTIPATILPIMVAAMAAYAFTFFQFRGKEIYFAIVLGLMVVPIQLAIIPILQLFVWFGNTTGIQIIGQYPAAWIVHSTFALPLAIYILRNYMQTLPNALIEAARVDGASHFQIFWRLIVPMSVPALASFAIFQFLWVWNDFLVAYIFIQSGPNAVMTQGLYTLLGQYGQGWQRVAAGSFITLVVPLVIFFALQRFFVRGLTAGSVK</sequence>
<dbReference type="PROSITE" id="PS50928">
    <property type="entry name" value="ABC_TM1"/>
    <property type="match status" value="1"/>
</dbReference>
<comment type="subcellular location">
    <subcellularLocation>
        <location evidence="1 7">Cell membrane</location>
        <topology evidence="1 7">Multi-pass membrane protein</topology>
    </subcellularLocation>
</comment>
<feature type="transmembrane region" description="Helical" evidence="7">
    <location>
        <begin position="222"/>
        <end position="245"/>
    </location>
</feature>
<feature type="domain" description="ABC transmembrane type-1" evidence="9">
    <location>
        <begin position="104"/>
        <end position="301"/>
    </location>
</feature>
<dbReference type="InterPro" id="IPR000515">
    <property type="entry name" value="MetI-like"/>
</dbReference>
<dbReference type="SUPFAM" id="SSF161098">
    <property type="entry name" value="MetI-like"/>
    <property type="match status" value="1"/>
</dbReference>
<feature type="transmembrane region" description="Helical" evidence="7">
    <location>
        <begin position="139"/>
        <end position="160"/>
    </location>
</feature>
<keyword evidence="5 7" id="KW-1133">Transmembrane helix</keyword>
<keyword evidence="11" id="KW-1185">Reference proteome</keyword>
<comment type="caution">
    <text evidence="10">The sequence shown here is derived from an EMBL/GenBank/DDBJ whole genome shotgun (WGS) entry which is preliminary data.</text>
</comment>
<feature type="transmembrane region" description="Helical" evidence="7">
    <location>
        <begin position="180"/>
        <end position="201"/>
    </location>
</feature>
<evidence type="ECO:0000313" key="11">
    <source>
        <dbReference type="Proteomes" id="UP001501343"/>
    </source>
</evidence>
<feature type="transmembrane region" description="Helical" evidence="7">
    <location>
        <begin position="285"/>
        <end position="305"/>
    </location>
</feature>
<dbReference type="Pfam" id="PF00528">
    <property type="entry name" value="BPD_transp_1"/>
    <property type="match status" value="1"/>
</dbReference>
<evidence type="ECO:0000256" key="6">
    <source>
        <dbReference type="ARBA" id="ARBA00023136"/>
    </source>
</evidence>
<dbReference type="PANTHER" id="PTHR43744">
    <property type="entry name" value="ABC TRANSPORTER PERMEASE PROTEIN MG189-RELATED-RELATED"/>
    <property type="match status" value="1"/>
</dbReference>
<evidence type="ECO:0000256" key="7">
    <source>
        <dbReference type="RuleBase" id="RU363032"/>
    </source>
</evidence>
<proteinExistence type="inferred from homology"/>
<gene>
    <name evidence="10" type="ORF">GCM10009775_29020</name>
</gene>
<keyword evidence="4 7" id="KW-0812">Transmembrane</keyword>
<dbReference type="EMBL" id="BAAAOF010000006">
    <property type="protein sequence ID" value="GAA1935383.1"/>
    <property type="molecule type" value="Genomic_DNA"/>
</dbReference>
<dbReference type="PANTHER" id="PTHR43744:SF4">
    <property type="entry name" value="OSMOPROTECTIVE COMPOUNDS UPTAKE PERMEASE PROTEIN GGTD"/>
    <property type="match status" value="1"/>
</dbReference>
<evidence type="ECO:0000256" key="8">
    <source>
        <dbReference type="SAM" id="MobiDB-lite"/>
    </source>
</evidence>
<keyword evidence="3" id="KW-1003">Cell membrane</keyword>
<evidence type="ECO:0000256" key="4">
    <source>
        <dbReference type="ARBA" id="ARBA00022692"/>
    </source>
</evidence>
<evidence type="ECO:0000256" key="3">
    <source>
        <dbReference type="ARBA" id="ARBA00022475"/>
    </source>
</evidence>
<dbReference type="InterPro" id="IPR035906">
    <property type="entry name" value="MetI-like_sf"/>
</dbReference>
<feature type="transmembrane region" description="Helical" evidence="7">
    <location>
        <begin position="37"/>
        <end position="60"/>
    </location>
</feature>
<dbReference type="Proteomes" id="UP001501343">
    <property type="component" value="Unassembled WGS sequence"/>
</dbReference>
<name>A0ABP5B7P3_9MICO</name>
<dbReference type="RefSeq" id="WP_248152836.1">
    <property type="nucleotide sequence ID" value="NZ_BAAAOF010000006.1"/>
</dbReference>
<evidence type="ECO:0000256" key="5">
    <source>
        <dbReference type="ARBA" id="ARBA00022989"/>
    </source>
</evidence>
<keyword evidence="2 7" id="KW-0813">Transport</keyword>
<feature type="transmembrane region" description="Helical" evidence="7">
    <location>
        <begin position="108"/>
        <end position="132"/>
    </location>
</feature>
<evidence type="ECO:0000256" key="1">
    <source>
        <dbReference type="ARBA" id="ARBA00004651"/>
    </source>
</evidence>
<evidence type="ECO:0000256" key="2">
    <source>
        <dbReference type="ARBA" id="ARBA00022448"/>
    </source>
</evidence>
<reference evidence="11" key="1">
    <citation type="journal article" date="2019" name="Int. J. Syst. Evol. Microbiol.">
        <title>The Global Catalogue of Microorganisms (GCM) 10K type strain sequencing project: providing services to taxonomists for standard genome sequencing and annotation.</title>
        <authorList>
            <consortium name="The Broad Institute Genomics Platform"/>
            <consortium name="The Broad Institute Genome Sequencing Center for Infectious Disease"/>
            <person name="Wu L."/>
            <person name="Ma J."/>
        </authorList>
    </citation>
    <scope>NUCLEOTIDE SEQUENCE [LARGE SCALE GENOMIC DNA]</scope>
    <source>
        <strain evidence="11">JCM 14900</strain>
    </source>
</reference>
<accession>A0ABP5B7P3</accession>
<dbReference type="CDD" id="cd06261">
    <property type="entry name" value="TM_PBP2"/>
    <property type="match status" value="1"/>
</dbReference>
<protein>
    <submittedName>
        <fullName evidence="10">Carbohydrate ABC transporter permease</fullName>
    </submittedName>
</protein>
<comment type="similarity">
    <text evidence="7">Belongs to the binding-protein-dependent transport system permease family.</text>
</comment>